<evidence type="ECO:0000256" key="1">
    <source>
        <dbReference type="SAM" id="MobiDB-lite"/>
    </source>
</evidence>
<sequence>MRTGNHGLNTCENTDLLAPDGDGGDKEMRSGVYHPANTNVFEDSVLEVAVTEETIALFHTSAASKSTRGPWELKFGGGVTPNAEAKSAAPAGVVKLDTGRPHGSGRGSRGGPASFIFSIGRRRDHNCGGNGGRELGEKKVDRDSSCGGGESGSKSNRDDGDNYNDEDEGVKLNLGHHESIAARDTNRFNDTFVVSAGLSGCDNAKNEKIATKKQKKKDDIEQELVSLKLTHIKKQRGTNASSTKIAPSLRESMAFSSAKVSPNSYSKFDV</sequence>
<evidence type="ECO:0000313" key="3">
    <source>
        <dbReference type="Proteomes" id="UP001211907"/>
    </source>
</evidence>
<feature type="region of interest" description="Disordered" evidence="1">
    <location>
        <begin position="232"/>
        <end position="270"/>
    </location>
</feature>
<gene>
    <name evidence="2" type="ORF">HK100_004925</name>
</gene>
<feature type="compositionally biased region" description="Polar residues" evidence="1">
    <location>
        <begin position="254"/>
        <end position="270"/>
    </location>
</feature>
<dbReference type="EMBL" id="JADGJH010000236">
    <property type="protein sequence ID" value="KAJ3132830.1"/>
    <property type="molecule type" value="Genomic_DNA"/>
</dbReference>
<organism evidence="2 3">
    <name type="scientific">Physocladia obscura</name>
    <dbReference type="NCBI Taxonomy" id="109957"/>
    <lineage>
        <taxon>Eukaryota</taxon>
        <taxon>Fungi</taxon>
        <taxon>Fungi incertae sedis</taxon>
        <taxon>Chytridiomycota</taxon>
        <taxon>Chytridiomycota incertae sedis</taxon>
        <taxon>Chytridiomycetes</taxon>
        <taxon>Chytridiales</taxon>
        <taxon>Chytriomycetaceae</taxon>
        <taxon>Physocladia</taxon>
    </lineage>
</organism>
<proteinExistence type="predicted"/>
<accession>A0AAD5XGK7</accession>
<reference evidence="2" key="1">
    <citation type="submission" date="2020-05" db="EMBL/GenBank/DDBJ databases">
        <title>Phylogenomic resolution of chytrid fungi.</title>
        <authorList>
            <person name="Stajich J.E."/>
            <person name="Amses K."/>
            <person name="Simmons R."/>
            <person name="Seto K."/>
            <person name="Myers J."/>
            <person name="Bonds A."/>
            <person name="Quandt C.A."/>
            <person name="Barry K."/>
            <person name="Liu P."/>
            <person name="Grigoriev I."/>
            <person name="Longcore J.E."/>
            <person name="James T.Y."/>
        </authorList>
    </citation>
    <scope>NUCLEOTIDE SEQUENCE</scope>
    <source>
        <strain evidence="2">JEL0513</strain>
    </source>
</reference>
<evidence type="ECO:0000313" key="2">
    <source>
        <dbReference type="EMBL" id="KAJ3132830.1"/>
    </source>
</evidence>
<comment type="caution">
    <text evidence="2">The sequence shown here is derived from an EMBL/GenBank/DDBJ whole genome shotgun (WGS) entry which is preliminary data.</text>
</comment>
<feature type="region of interest" description="Disordered" evidence="1">
    <location>
        <begin position="1"/>
        <end position="24"/>
    </location>
</feature>
<protein>
    <submittedName>
        <fullName evidence="2">Uncharacterized protein</fullName>
    </submittedName>
</protein>
<name>A0AAD5XGK7_9FUNG</name>
<dbReference type="AlphaFoldDB" id="A0AAD5XGK7"/>
<feature type="compositionally biased region" description="Basic and acidic residues" evidence="1">
    <location>
        <begin position="134"/>
        <end position="144"/>
    </location>
</feature>
<feature type="compositionally biased region" description="Polar residues" evidence="1">
    <location>
        <begin position="1"/>
        <end position="13"/>
    </location>
</feature>
<dbReference type="Proteomes" id="UP001211907">
    <property type="component" value="Unassembled WGS sequence"/>
</dbReference>
<feature type="region of interest" description="Disordered" evidence="1">
    <location>
        <begin position="82"/>
        <end position="169"/>
    </location>
</feature>
<keyword evidence="3" id="KW-1185">Reference proteome</keyword>